<dbReference type="InterPro" id="IPR005538">
    <property type="entry name" value="LrgA/CidA"/>
</dbReference>
<dbReference type="GO" id="GO:0031640">
    <property type="term" value="P:killing of cells of another organism"/>
    <property type="evidence" value="ECO:0007669"/>
    <property type="project" value="UniProtKB-KW"/>
</dbReference>
<keyword evidence="2" id="KW-1003">Cell membrane</keyword>
<feature type="transmembrane region" description="Helical" evidence="7">
    <location>
        <begin position="33"/>
        <end position="51"/>
    </location>
</feature>
<evidence type="ECO:0000313" key="10">
    <source>
        <dbReference type="Proteomes" id="UP000254956"/>
    </source>
</evidence>
<keyword evidence="3 7" id="KW-0812">Transmembrane</keyword>
<dbReference type="STRING" id="1212545.SARL_09387"/>
<dbReference type="AlphaFoldDB" id="A0A380CVH0"/>
<name>A0A380CVH0_9STAP</name>
<feature type="transmembrane region" description="Helical" evidence="7">
    <location>
        <begin position="92"/>
        <end position="114"/>
    </location>
</feature>
<evidence type="ECO:0000256" key="6">
    <source>
        <dbReference type="ARBA" id="ARBA00023136"/>
    </source>
</evidence>
<evidence type="ECO:0000313" key="8">
    <source>
        <dbReference type="EMBL" id="GEP99373.1"/>
    </source>
</evidence>
<evidence type="ECO:0000256" key="1">
    <source>
        <dbReference type="ARBA" id="ARBA00004651"/>
    </source>
</evidence>
<accession>A0A380CVH0</accession>
<evidence type="ECO:0000313" key="9">
    <source>
        <dbReference type="EMBL" id="SUJ30216.1"/>
    </source>
</evidence>
<dbReference type="Proteomes" id="UP000254956">
    <property type="component" value="Unassembled WGS sequence"/>
</dbReference>
<evidence type="ECO:0000256" key="3">
    <source>
        <dbReference type="ARBA" id="ARBA00022692"/>
    </source>
</evidence>
<dbReference type="RefSeq" id="WP_103388650.1">
    <property type="nucleotide sequence ID" value="NZ_BKAV01000002.1"/>
</dbReference>
<dbReference type="PANTHER" id="PTHR33931">
    <property type="entry name" value="HOLIN-LIKE PROTEIN CIDA-RELATED"/>
    <property type="match status" value="1"/>
</dbReference>
<keyword evidence="4" id="KW-0204">Cytolysis</keyword>
<evidence type="ECO:0000256" key="4">
    <source>
        <dbReference type="ARBA" id="ARBA00022852"/>
    </source>
</evidence>
<gene>
    <name evidence="9" type="primary">cidA_2</name>
    <name evidence="8" type="synonym">cidA_1</name>
    <name evidence="9" type="ORF">NCTC12413_02662</name>
    <name evidence="8" type="ORF">SAR03_04110</name>
</gene>
<organism evidence="9 10">
    <name type="scientific">Staphylococcus arlettae</name>
    <dbReference type="NCBI Taxonomy" id="29378"/>
    <lineage>
        <taxon>Bacteria</taxon>
        <taxon>Bacillati</taxon>
        <taxon>Bacillota</taxon>
        <taxon>Bacilli</taxon>
        <taxon>Bacillales</taxon>
        <taxon>Staphylococcaceae</taxon>
        <taxon>Staphylococcus</taxon>
    </lineage>
</organism>
<dbReference type="EMBL" id="UGZE01000001">
    <property type="protein sequence ID" value="SUJ30216.1"/>
    <property type="molecule type" value="Genomic_DNA"/>
</dbReference>
<dbReference type="Pfam" id="PF03788">
    <property type="entry name" value="LrgA"/>
    <property type="match status" value="1"/>
</dbReference>
<evidence type="ECO:0000256" key="7">
    <source>
        <dbReference type="SAM" id="Phobius"/>
    </source>
</evidence>
<protein>
    <submittedName>
        <fullName evidence="8 9">Holin-like protein</fullName>
    </submittedName>
</protein>
<reference evidence="9 10" key="1">
    <citation type="submission" date="2018-06" db="EMBL/GenBank/DDBJ databases">
        <authorList>
            <consortium name="Pathogen Informatics"/>
            <person name="Doyle S."/>
        </authorList>
    </citation>
    <scope>NUCLEOTIDE SEQUENCE [LARGE SCALE GENOMIC DNA]</scope>
    <source>
        <strain evidence="9 10">NCTC12413</strain>
    </source>
</reference>
<keyword evidence="6 7" id="KW-0472">Membrane</keyword>
<dbReference type="Proteomes" id="UP000321598">
    <property type="component" value="Unassembled WGS sequence"/>
</dbReference>
<proteinExistence type="predicted"/>
<comment type="subcellular location">
    <subcellularLocation>
        <location evidence="1">Cell membrane</location>
        <topology evidence="1">Multi-pass membrane protein</topology>
    </subcellularLocation>
</comment>
<dbReference type="GO" id="GO:0005886">
    <property type="term" value="C:plasma membrane"/>
    <property type="evidence" value="ECO:0007669"/>
    <property type="project" value="UniProtKB-SubCell"/>
</dbReference>
<dbReference type="PANTHER" id="PTHR33931:SF2">
    <property type="entry name" value="HOLIN-LIKE PROTEIN CIDA"/>
    <property type="match status" value="1"/>
</dbReference>
<reference evidence="8 11" key="2">
    <citation type="submission" date="2019-07" db="EMBL/GenBank/DDBJ databases">
        <title>Whole genome shotgun sequence of Staphylococcus arlettae NBRC 109765.</title>
        <authorList>
            <person name="Hosoyama A."/>
            <person name="Uohara A."/>
            <person name="Ohji S."/>
            <person name="Ichikawa N."/>
        </authorList>
    </citation>
    <scope>NUCLEOTIDE SEQUENCE [LARGE SCALE GENOMIC DNA]</scope>
    <source>
        <strain evidence="8 11">NBRC 109765</strain>
    </source>
</reference>
<feature type="transmembrane region" description="Helical" evidence="7">
    <location>
        <begin position="63"/>
        <end position="86"/>
    </location>
</feature>
<feature type="transmembrane region" description="Helical" evidence="7">
    <location>
        <begin position="7"/>
        <end position="27"/>
    </location>
</feature>
<sequence length="128" mass="14500">MKTITKSFRIMSQILIIICITYLGNIIQKALHLPIASSIVGLVIFFLLLKFKVIPEKWIDKGANFLLTTMIFFFIPSVVGLMDVVSIFDMHFILFFALIIVSTFVVAIISGYVAEIMLSKSKKRGEHQ</sequence>
<evidence type="ECO:0000313" key="11">
    <source>
        <dbReference type="Proteomes" id="UP000321598"/>
    </source>
</evidence>
<evidence type="ECO:0000256" key="2">
    <source>
        <dbReference type="ARBA" id="ARBA00022475"/>
    </source>
</evidence>
<dbReference type="OrthoDB" id="3176438at2"/>
<dbReference type="EMBL" id="BKAV01000002">
    <property type="protein sequence ID" value="GEP99373.1"/>
    <property type="molecule type" value="Genomic_DNA"/>
</dbReference>
<keyword evidence="11" id="KW-1185">Reference proteome</keyword>
<keyword evidence="5 7" id="KW-1133">Transmembrane helix</keyword>
<evidence type="ECO:0000256" key="5">
    <source>
        <dbReference type="ARBA" id="ARBA00022989"/>
    </source>
</evidence>